<feature type="domain" description="ABC transporter" evidence="2">
    <location>
        <begin position="46"/>
        <end position="91"/>
    </location>
</feature>
<dbReference type="InterPro" id="IPR003439">
    <property type="entry name" value="ABC_transporter-like_ATP-bd"/>
</dbReference>
<name>A0AA38HH00_9CUCU</name>
<proteinExistence type="predicted"/>
<dbReference type="PANTHER" id="PTHR19211">
    <property type="entry name" value="ATP-BINDING TRANSPORT PROTEIN-RELATED"/>
    <property type="match status" value="1"/>
</dbReference>
<evidence type="ECO:0000259" key="2">
    <source>
        <dbReference type="Pfam" id="PF00005"/>
    </source>
</evidence>
<dbReference type="InterPro" id="IPR050611">
    <property type="entry name" value="ABCF"/>
</dbReference>
<dbReference type="SUPFAM" id="SSF52540">
    <property type="entry name" value="P-loop containing nucleoside triphosphate hydrolases"/>
    <property type="match status" value="1"/>
</dbReference>
<reference evidence="3" key="1">
    <citation type="journal article" date="2023" name="G3 (Bethesda)">
        <title>Whole genome assemblies of Zophobas morio and Tenebrio molitor.</title>
        <authorList>
            <person name="Kaur S."/>
            <person name="Stinson S.A."/>
            <person name="diCenzo G.C."/>
        </authorList>
    </citation>
    <scope>NUCLEOTIDE SEQUENCE</scope>
    <source>
        <strain evidence="3">QUZm001</strain>
    </source>
</reference>
<gene>
    <name evidence="3" type="ORF">Zmor_012326</name>
</gene>
<dbReference type="GO" id="GO:0016887">
    <property type="term" value="F:ATP hydrolysis activity"/>
    <property type="evidence" value="ECO:0007669"/>
    <property type="project" value="InterPro"/>
</dbReference>
<accession>A0AA38HH00</accession>
<comment type="caution">
    <text evidence="3">The sequence shown here is derived from an EMBL/GenBank/DDBJ whole genome shotgun (WGS) entry which is preliminary data.</text>
</comment>
<evidence type="ECO:0000313" key="3">
    <source>
        <dbReference type="EMBL" id="KAJ3615751.1"/>
    </source>
</evidence>
<evidence type="ECO:0000313" key="4">
    <source>
        <dbReference type="Proteomes" id="UP001168821"/>
    </source>
</evidence>
<keyword evidence="4" id="KW-1185">Reference proteome</keyword>
<organism evidence="3 4">
    <name type="scientific">Zophobas morio</name>
    <dbReference type="NCBI Taxonomy" id="2755281"/>
    <lineage>
        <taxon>Eukaryota</taxon>
        <taxon>Metazoa</taxon>
        <taxon>Ecdysozoa</taxon>
        <taxon>Arthropoda</taxon>
        <taxon>Hexapoda</taxon>
        <taxon>Insecta</taxon>
        <taxon>Pterygota</taxon>
        <taxon>Neoptera</taxon>
        <taxon>Endopterygota</taxon>
        <taxon>Coleoptera</taxon>
        <taxon>Polyphaga</taxon>
        <taxon>Cucujiformia</taxon>
        <taxon>Tenebrionidae</taxon>
        <taxon>Zophobas</taxon>
    </lineage>
</organism>
<dbReference type="EMBL" id="JALNTZ010003909">
    <property type="protein sequence ID" value="KAJ3615751.1"/>
    <property type="molecule type" value="Genomic_DNA"/>
</dbReference>
<dbReference type="InterPro" id="IPR027417">
    <property type="entry name" value="P-loop_NTPase"/>
</dbReference>
<dbReference type="AlphaFoldDB" id="A0AA38HH00"/>
<evidence type="ECO:0000256" key="1">
    <source>
        <dbReference type="ARBA" id="ARBA00022737"/>
    </source>
</evidence>
<dbReference type="PANTHER" id="PTHR19211:SF15">
    <property type="entry name" value="ATP-BINDING CASSETTE SUB-FAMILY F MEMBER 2"/>
    <property type="match status" value="1"/>
</dbReference>
<keyword evidence="1" id="KW-0677">Repeat</keyword>
<sequence>MTPLEYIQSQFREKGLELEQWRQQLGLFSEKILRYRYRCEPSQRPLGRFGISGKCQTSPIKTLSDGQKSRIVFCWLAQKTPHLLLFDEPTNHLDMEAIDALAKAINSFEGFLVTITEETLHKSFPLLSLAQAAWSLSRTTFACLIKWRKRFGSAIKEQLCRGGATLSRINDISLRK</sequence>
<protein>
    <recommendedName>
        <fullName evidence="2">ABC transporter domain-containing protein</fullName>
    </recommendedName>
</protein>
<dbReference type="Pfam" id="PF00005">
    <property type="entry name" value="ABC_tran"/>
    <property type="match status" value="1"/>
</dbReference>
<dbReference type="Gene3D" id="3.40.50.300">
    <property type="entry name" value="P-loop containing nucleotide triphosphate hydrolases"/>
    <property type="match status" value="1"/>
</dbReference>
<dbReference type="GO" id="GO:0005524">
    <property type="term" value="F:ATP binding"/>
    <property type="evidence" value="ECO:0007669"/>
    <property type="project" value="InterPro"/>
</dbReference>
<dbReference type="Proteomes" id="UP001168821">
    <property type="component" value="Unassembled WGS sequence"/>
</dbReference>